<protein>
    <submittedName>
        <fullName evidence="2">Uncharacterized protein</fullName>
    </submittedName>
</protein>
<feature type="compositionally biased region" description="Basic and acidic residues" evidence="1">
    <location>
        <begin position="10"/>
        <end position="33"/>
    </location>
</feature>
<keyword evidence="3" id="KW-1185">Reference proteome</keyword>
<gene>
    <name evidence="2" type="ORF">GCM10008960_00950</name>
</gene>
<reference evidence="3" key="1">
    <citation type="journal article" date="2019" name="Int. J. Syst. Evol. Microbiol.">
        <title>The Global Catalogue of Microorganisms (GCM) 10K type strain sequencing project: providing services to taxonomists for standard genome sequencing and annotation.</title>
        <authorList>
            <consortium name="The Broad Institute Genomics Platform"/>
            <consortium name="The Broad Institute Genome Sequencing Center for Infectious Disease"/>
            <person name="Wu L."/>
            <person name="Ma J."/>
        </authorList>
    </citation>
    <scope>NUCLEOTIDE SEQUENCE [LARGE SCALE GENOMIC DNA]</scope>
    <source>
        <strain evidence="3">JCM 31405</strain>
    </source>
</reference>
<evidence type="ECO:0000313" key="2">
    <source>
        <dbReference type="EMBL" id="GGR78007.1"/>
    </source>
</evidence>
<organism evidence="2 3">
    <name type="scientific">Deinococcus sedimenti</name>
    <dbReference type="NCBI Taxonomy" id="1867090"/>
    <lineage>
        <taxon>Bacteria</taxon>
        <taxon>Thermotogati</taxon>
        <taxon>Deinococcota</taxon>
        <taxon>Deinococci</taxon>
        <taxon>Deinococcales</taxon>
        <taxon>Deinococcaceae</taxon>
        <taxon>Deinococcus</taxon>
    </lineage>
</organism>
<evidence type="ECO:0000256" key="1">
    <source>
        <dbReference type="SAM" id="MobiDB-lite"/>
    </source>
</evidence>
<dbReference type="EMBL" id="BMQN01000001">
    <property type="protein sequence ID" value="GGR78007.1"/>
    <property type="molecule type" value="Genomic_DNA"/>
</dbReference>
<accession>A0ABQ2S074</accession>
<feature type="region of interest" description="Disordered" evidence="1">
    <location>
        <begin position="1"/>
        <end position="57"/>
    </location>
</feature>
<dbReference type="Proteomes" id="UP000644548">
    <property type="component" value="Unassembled WGS sequence"/>
</dbReference>
<evidence type="ECO:0000313" key="3">
    <source>
        <dbReference type="Proteomes" id="UP000644548"/>
    </source>
</evidence>
<sequence>MHSATIHAPVAEDRVKEHAAQQTGHREGKRDVSGHSGVQLHPGAKGTPQGSPSNRCPSQVLALRRSSSGPLNSEILRKPFNTSEFCCQIVRPLWATIHHPKSKGVDAATSTQGVQGWGVSV</sequence>
<feature type="compositionally biased region" description="Polar residues" evidence="1">
    <location>
        <begin position="48"/>
        <end position="57"/>
    </location>
</feature>
<comment type="caution">
    <text evidence="2">The sequence shown here is derived from an EMBL/GenBank/DDBJ whole genome shotgun (WGS) entry which is preliminary data.</text>
</comment>
<proteinExistence type="predicted"/>
<name>A0ABQ2S074_9DEIO</name>